<evidence type="ECO:0000313" key="2">
    <source>
        <dbReference type="Proteomes" id="UP000765509"/>
    </source>
</evidence>
<gene>
    <name evidence="1" type="ORF">O181_117926</name>
</gene>
<keyword evidence="2" id="KW-1185">Reference proteome</keyword>
<name>A0A9Q3PYC9_9BASI</name>
<dbReference type="AlphaFoldDB" id="A0A9Q3PYC9"/>
<proteinExistence type="predicted"/>
<dbReference type="Proteomes" id="UP000765509">
    <property type="component" value="Unassembled WGS sequence"/>
</dbReference>
<accession>A0A9Q3PYC9</accession>
<protein>
    <submittedName>
        <fullName evidence="1">Uncharacterized protein</fullName>
    </submittedName>
</protein>
<comment type="caution">
    <text evidence="1">The sequence shown here is derived from an EMBL/GenBank/DDBJ whole genome shotgun (WGS) entry which is preliminary data.</text>
</comment>
<sequence>MVTLSGPNYVIPNQFPNPSPILKKEFSAIQSGNSVEATRRQLEDPNHLALQRLGCHFLISTILREILRGYQSFISFSRHQVFRIPWTTQLVHTGSNQASCMGLGCFIFHCGSPFTQFNSQDGQNFIGPIQTIQPDDSPSRISLSAFHIY</sequence>
<organism evidence="1 2">
    <name type="scientific">Austropuccinia psidii MF-1</name>
    <dbReference type="NCBI Taxonomy" id="1389203"/>
    <lineage>
        <taxon>Eukaryota</taxon>
        <taxon>Fungi</taxon>
        <taxon>Dikarya</taxon>
        <taxon>Basidiomycota</taxon>
        <taxon>Pucciniomycotina</taxon>
        <taxon>Pucciniomycetes</taxon>
        <taxon>Pucciniales</taxon>
        <taxon>Sphaerophragmiaceae</taxon>
        <taxon>Austropuccinia</taxon>
    </lineage>
</organism>
<evidence type="ECO:0000313" key="1">
    <source>
        <dbReference type="EMBL" id="MBW0578211.1"/>
    </source>
</evidence>
<dbReference type="EMBL" id="AVOT02102356">
    <property type="protein sequence ID" value="MBW0578211.1"/>
    <property type="molecule type" value="Genomic_DNA"/>
</dbReference>
<reference evidence="1" key="1">
    <citation type="submission" date="2021-03" db="EMBL/GenBank/DDBJ databases">
        <title>Draft genome sequence of rust myrtle Austropuccinia psidii MF-1, a brazilian biotype.</title>
        <authorList>
            <person name="Quecine M.C."/>
            <person name="Pachon D.M.R."/>
            <person name="Bonatelli M.L."/>
            <person name="Correr F.H."/>
            <person name="Franceschini L.M."/>
            <person name="Leite T.F."/>
            <person name="Margarido G.R.A."/>
            <person name="Almeida C.A."/>
            <person name="Ferrarezi J.A."/>
            <person name="Labate C.A."/>
        </authorList>
    </citation>
    <scope>NUCLEOTIDE SEQUENCE</scope>
    <source>
        <strain evidence="1">MF-1</strain>
    </source>
</reference>